<dbReference type="PANTHER" id="PTHR32196:SF21">
    <property type="entry name" value="ABC TRANSPORTER PERMEASE PROTEIN YPHD-RELATED"/>
    <property type="match status" value="1"/>
</dbReference>
<gene>
    <name evidence="9" type="ORF">AWB64_04912</name>
</gene>
<keyword evidence="6 8" id="KW-1133">Transmembrane helix</keyword>
<name>A0A158HRR9_CABSO</name>
<organism evidence="9 10">
    <name type="scientific">Caballeronia sordidicola</name>
    <name type="common">Burkholderia sordidicola</name>
    <dbReference type="NCBI Taxonomy" id="196367"/>
    <lineage>
        <taxon>Bacteria</taxon>
        <taxon>Pseudomonadati</taxon>
        <taxon>Pseudomonadota</taxon>
        <taxon>Betaproteobacteria</taxon>
        <taxon>Burkholderiales</taxon>
        <taxon>Burkholderiaceae</taxon>
        <taxon>Caballeronia</taxon>
    </lineage>
</organism>
<feature type="transmembrane region" description="Helical" evidence="8">
    <location>
        <begin position="106"/>
        <end position="126"/>
    </location>
</feature>
<evidence type="ECO:0000256" key="3">
    <source>
        <dbReference type="ARBA" id="ARBA00022475"/>
    </source>
</evidence>
<evidence type="ECO:0000256" key="6">
    <source>
        <dbReference type="ARBA" id="ARBA00022989"/>
    </source>
</evidence>
<evidence type="ECO:0000256" key="4">
    <source>
        <dbReference type="ARBA" id="ARBA00022519"/>
    </source>
</evidence>
<comment type="subcellular location">
    <subcellularLocation>
        <location evidence="1">Cell membrane</location>
        <topology evidence="1">Multi-pass membrane protein</topology>
    </subcellularLocation>
</comment>
<dbReference type="CDD" id="cd06579">
    <property type="entry name" value="TM_PBP1_transp_AraH_like"/>
    <property type="match status" value="1"/>
</dbReference>
<dbReference type="EMBL" id="FCOC02000019">
    <property type="protein sequence ID" value="SAL46611.1"/>
    <property type="molecule type" value="Genomic_DNA"/>
</dbReference>
<dbReference type="Pfam" id="PF02653">
    <property type="entry name" value="BPD_transp_2"/>
    <property type="match status" value="1"/>
</dbReference>
<evidence type="ECO:0000256" key="7">
    <source>
        <dbReference type="ARBA" id="ARBA00023136"/>
    </source>
</evidence>
<keyword evidence="4" id="KW-0997">Cell inner membrane</keyword>
<protein>
    <submittedName>
        <fullName evidence="9">Ribose ABC transporter permease</fullName>
    </submittedName>
</protein>
<dbReference type="GO" id="GO:0022857">
    <property type="term" value="F:transmembrane transporter activity"/>
    <property type="evidence" value="ECO:0007669"/>
    <property type="project" value="InterPro"/>
</dbReference>
<dbReference type="Proteomes" id="UP000054893">
    <property type="component" value="Unassembled WGS sequence"/>
</dbReference>
<keyword evidence="7 8" id="KW-0472">Membrane</keyword>
<feature type="transmembrane region" description="Helical" evidence="8">
    <location>
        <begin position="225"/>
        <end position="249"/>
    </location>
</feature>
<evidence type="ECO:0000313" key="10">
    <source>
        <dbReference type="Proteomes" id="UP000054893"/>
    </source>
</evidence>
<keyword evidence="5 8" id="KW-0812">Transmembrane</keyword>
<evidence type="ECO:0000256" key="2">
    <source>
        <dbReference type="ARBA" id="ARBA00022448"/>
    </source>
</evidence>
<proteinExistence type="predicted"/>
<reference evidence="9 10" key="1">
    <citation type="submission" date="2016-01" db="EMBL/GenBank/DDBJ databases">
        <authorList>
            <person name="Oliw E.H."/>
        </authorList>
    </citation>
    <scope>NUCLEOTIDE SEQUENCE [LARGE SCALE GENOMIC DNA]</scope>
    <source>
        <strain evidence="9">LMG 22029</strain>
    </source>
</reference>
<sequence length="330" mass="33559">MAFAEPMSGTASSGRFSGSAYRRIELIQRFGILAIFMLLCVTAAVSSPYFLTAENLLNVVRQVSVVGLTSLGMTFVILTAGIDLSVGSILALTTLAIAGLKPYGPVASLAGGLAIALICGWANGAITTKGRIQPFIVTLGMMTALVGVGLAYSDGQPVIGVSASLAWIGRGRLAGLPVQALLFIVMAVASAVILRMTRYGRHVYAVGGNAEAARLSGVPVDRIRVIAYCLSGLFAGLGGLVMSTQLNIGEANLGKGLELDAIAAVVVGGTSLSGGAGGIGGTIVGVLLIGVLNNLLNLLNIPAYTQLIVKGAIIVGAVLIHAQLSRSKGR</sequence>
<evidence type="ECO:0000256" key="5">
    <source>
        <dbReference type="ARBA" id="ARBA00022692"/>
    </source>
</evidence>
<feature type="transmembrane region" description="Helical" evidence="8">
    <location>
        <begin position="71"/>
        <end position="99"/>
    </location>
</feature>
<feature type="transmembrane region" description="Helical" evidence="8">
    <location>
        <begin position="173"/>
        <end position="194"/>
    </location>
</feature>
<feature type="transmembrane region" description="Helical" evidence="8">
    <location>
        <begin position="303"/>
        <end position="324"/>
    </location>
</feature>
<feature type="transmembrane region" description="Helical" evidence="8">
    <location>
        <begin position="30"/>
        <end position="51"/>
    </location>
</feature>
<evidence type="ECO:0000256" key="8">
    <source>
        <dbReference type="SAM" id="Phobius"/>
    </source>
</evidence>
<keyword evidence="3" id="KW-1003">Cell membrane</keyword>
<feature type="transmembrane region" description="Helical" evidence="8">
    <location>
        <begin position="132"/>
        <end position="152"/>
    </location>
</feature>
<keyword evidence="2" id="KW-0813">Transport</keyword>
<dbReference type="GO" id="GO:0005886">
    <property type="term" value="C:plasma membrane"/>
    <property type="evidence" value="ECO:0007669"/>
    <property type="project" value="UniProtKB-SubCell"/>
</dbReference>
<evidence type="ECO:0000313" key="9">
    <source>
        <dbReference type="EMBL" id="SAL46611.1"/>
    </source>
</evidence>
<dbReference type="AlphaFoldDB" id="A0A158HRR9"/>
<evidence type="ECO:0000256" key="1">
    <source>
        <dbReference type="ARBA" id="ARBA00004651"/>
    </source>
</evidence>
<feature type="transmembrane region" description="Helical" evidence="8">
    <location>
        <begin position="261"/>
        <end position="291"/>
    </location>
</feature>
<dbReference type="InterPro" id="IPR001851">
    <property type="entry name" value="ABC_transp_permease"/>
</dbReference>
<accession>A0A158HRR9</accession>
<dbReference type="RefSeq" id="WP_208603311.1">
    <property type="nucleotide sequence ID" value="NZ_FCOC02000019.1"/>
</dbReference>
<dbReference type="PANTHER" id="PTHR32196">
    <property type="entry name" value="ABC TRANSPORTER PERMEASE PROTEIN YPHD-RELATED-RELATED"/>
    <property type="match status" value="1"/>
</dbReference>